<keyword evidence="9" id="KW-1185">Reference proteome</keyword>
<dbReference type="AlphaFoldDB" id="A0A9W7FZT2"/>
<dbReference type="InterPro" id="IPR005821">
    <property type="entry name" value="Ion_trans_dom"/>
</dbReference>
<dbReference type="SUPFAM" id="SSF49562">
    <property type="entry name" value="C2 domain (Calcium/lipid-binding domain, CaLB)"/>
    <property type="match status" value="1"/>
</dbReference>
<proteinExistence type="predicted"/>
<dbReference type="PROSITE" id="PS50004">
    <property type="entry name" value="C2"/>
    <property type="match status" value="1"/>
</dbReference>
<feature type="transmembrane region" description="Helical" evidence="6">
    <location>
        <begin position="110"/>
        <end position="129"/>
    </location>
</feature>
<evidence type="ECO:0000313" key="8">
    <source>
        <dbReference type="EMBL" id="GMI25463.1"/>
    </source>
</evidence>
<dbReference type="InterPro" id="IPR000008">
    <property type="entry name" value="C2_dom"/>
</dbReference>
<feature type="transmembrane region" description="Helical" evidence="6">
    <location>
        <begin position="313"/>
        <end position="332"/>
    </location>
</feature>
<dbReference type="PANTHER" id="PTHR13715">
    <property type="entry name" value="RYANODINE RECEPTOR AND IP3 RECEPTOR"/>
    <property type="match status" value="1"/>
</dbReference>
<gene>
    <name evidence="8" type="ORF">TrRE_jg11506</name>
</gene>
<keyword evidence="5" id="KW-0175">Coiled coil</keyword>
<dbReference type="PANTHER" id="PTHR13715:SF99">
    <property type="entry name" value="INOSITOL 1,4,5-TRISPHOSPHATE RECEPTOR-LIKE PROTEIN A"/>
    <property type="match status" value="1"/>
</dbReference>
<evidence type="ECO:0000313" key="9">
    <source>
        <dbReference type="Proteomes" id="UP001165082"/>
    </source>
</evidence>
<name>A0A9W7FZT2_9STRA</name>
<dbReference type="Pfam" id="PF00168">
    <property type="entry name" value="C2"/>
    <property type="match status" value="1"/>
</dbReference>
<dbReference type="Gene3D" id="2.60.40.150">
    <property type="entry name" value="C2 domain"/>
    <property type="match status" value="1"/>
</dbReference>
<feature type="coiled-coil region" evidence="5">
    <location>
        <begin position="603"/>
        <end position="630"/>
    </location>
</feature>
<reference evidence="8" key="1">
    <citation type="submission" date="2022-07" db="EMBL/GenBank/DDBJ databases">
        <title>Genome analysis of Parmales, a sister group of diatoms, reveals the evolutionary specialization of diatoms from phago-mixotrophs to photoautotrophs.</title>
        <authorList>
            <person name="Ban H."/>
            <person name="Sato S."/>
            <person name="Yoshikawa S."/>
            <person name="Kazumasa Y."/>
            <person name="Nakamura Y."/>
            <person name="Ichinomiya M."/>
            <person name="Saitoh K."/>
            <person name="Sato N."/>
            <person name="Blanc-Mathieu R."/>
            <person name="Endo H."/>
            <person name="Kuwata A."/>
            <person name="Ogata H."/>
        </authorList>
    </citation>
    <scope>NUCLEOTIDE SEQUENCE</scope>
</reference>
<organism evidence="8 9">
    <name type="scientific">Triparma retinervis</name>
    <dbReference type="NCBI Taxonomy" id="2557542"/>
    <lineage>
        <taxon>Eukaryota</taxon>
        <taxon>Sar</taxon>
        <taxon>Stramenopiles</taxon>
        <taxon>Ochrophyta</taxon>
        <taxon>Bolidophyceae</taxon>
        <taxon>Parmales</taxon>
        <taxon>Triparmaceae</taxon>
        <taxon>Triparma</taxon>
    </lineage>
</organism>
<evidence type="ECO:0000256" key="1">
    <source>
        <dbReference type="ARBA" id="ARBA00004141"/>
    </source>
</evidence>
<evidence type="ECO:0000256" key="4">
    <source>
        <dbReference type="ARBA" id="ARBA00023136"/>
    </source>
</evidence>
<evidence type="ECO:0000256" key="5">
    <source>
        <dbReference type="SAM" id="Coils"/>
    </source>
</evidence>
<keyword evidence="4 6" id="KW-0472">Membrane</keyword>
<dbReference type="Pfam" id="PF00520">
    <property type="entry name" value="Ion_trans"/>
    <property type="match status" value="1"/>
</dbReference>
<feature type="transmembrane region" description="Helical" evidence="6">
    <location>
        <begin position="412"/>
        <end position="432"/>
    </location>
</feature>
<comment type="subcellular location">
    <subcellularLocation>
        <location evidence="1">Membrane</location>
        <topology evidence="1">Multi-pass membrane protein</topology>
    </subcellularLocation>
</comment>
<protein>
    <recommendedName>
        <fullName evidence="7">C2 domain-containing protein</fullName>
    </recommendedName>
</protein>
<feature type="transmembrane region" description="Helical" evidence="6">
    <location>
        <begin position="365"/>
        <end position="391"/>
    </location>
</feature>
<dbReference type="EMBL" id="BRXZ01008378">
    <property type="protein sequence ID" value="GMI25463.1"/>
    <property type="molecule type" value="Genomic_DNA"/>
</dbReference>
<dbReference type="InterPro" id="IPR015925">
    <property type="entry name" value="Ryanodine_IP3_receptor"/>
</dbReference>
<dbReference type="InterPro" id="IPR035892">
    <property type="entry name" value="C2_domain_sf"/>
</dbReference>
<dbReference type="Gene3D" id="1.10.287.70">
    <property type="match status" value="1"/>
</dbReference>
<dbReference type="OrthoDB" id="300855at2759"/>
<feature type="domain" description="C2" evidence="7">
    <location>
        <begin position="741"/>
        <end position="872"/>
    </location>
</feature>
<dbReference type="CDD" id="cd00030">
    <property type="entry name" value="C2"/>
    <property type="match status" value="1"/>
</dbReference>
<feature type="transmembrane region" description="Helical" evidence="6">
    <location>
        <begin position="481"/>
        <end position="503"/>
    </location>
</feature>
<keyword evidence="3 6" id="KW-1133">Transmembrane helix</keyword>
<evidence type="ECO:0000256" key="2">
    <source>
        <dbReference type="ARBA" id="ARBA00022692"/>
    </source>
</evidence>
<sequence length="906" mass="101505">MLCDYKPSLREEITFPPEIEAILGTDVVSVEVIWNGVLQRRFFPIPEMCHDLADASKTKLVEEVNRDSQETKLTGLMEDAKVLYIEIRHQQVLKESGLASIFSRGNQERATWISFFLACLINFLLLVGYKWSEPMIDDIGTNIYLAVSADVGEVNGGGVPTHQIAFLESLAKVGMFLAGGSGISTIWSAQDLNPKWSWQCDWPALPVDQLGNNVTTSILDTVDNFEAINNMTLPIPKKSYLEVLAYGTKMCPSADDDGVTKEGAAWCLDLCDDADGSHAYLGKDWTGPKCGLHHCFRPAEPELNPFFKTMTRILNVIQCMTSIFVFILFLVVRCPVRYQVGIEHREMSEIGSLIYTATDSMTMYYLVYVVVATLCINNPYFCCLLLLDVIIKDSTTRDVLNAVIYPIKQLSMTVVLMTFAINIFQTMIFFFFHDEFSNGDLMHCDTMADCFLVTLDYGLRSSGGIGDQMTNTLDIRAALDLLYFVLVLVILLNVVFGIIIDTFSELRQKKMERLDDTFNRCFVCGHEKVIFDRAYDSPKGFEMHIKEDHNMWNYLFFMIFVWEQDRDDDDGLELFVRLQTDNMDCSWFPMNRAMCLVTDTAKEDTVAEKVDKLEENIEEMVTKQNAAIMKSNDKHFGNVERQVKVVSKRMEETFFHTKAATAALASGSAGGTGVGGAEGERGDKKKNLFSSNFSFIGRGGVSTPQGEQSIPRAPGFVDHFPEGGASMESDGGSVDTMGSAEADRKRMTMLMAPPPGSRYAKVAVLGAQDLAAPHLFGTADPFIVGQVFWNEEKVGETDTIWLSSTPKWENSKTNSFHCPLWASESQNAKMARLKVCLYHAHRRGLGHFLGQVELTWAELNDLKSGKPKFFSLKKKLGANKASQRMVQGEVRLAVAFREQEDNPHLS</sequence>
<dbReference type="GO" id="GO:0005216">
    <property type="term" value="F:monoatomic ion channel activity"/>
    <property type="evidence" value="ECO:0007669"/>
    <property type="project" value="InterPro"/>
</dbReference>
<dbReference type="GO" id="GO:0016020">
    <property type="term" value="C:membrane"/>
    <property type="evidence" value="ECO:0007669"/>
    <property type="project" value="UniProtKB-SubCell"/>
</dbReference>
<dbReference type="Proteomes" id="UP001165082">
    <property type="component" value="Unassembled WGS sequence"/>
</dbReference>
<evidence type="ECO:0000256" key="6">
    <source>
        <dbReference type="SAM" id="Phobius"/>
    </source>
</evidence>
<dbReference type="GO" id="GO:0006816">
    <property type="term" value="P:calcium ion transport"/>
    <property type="evidence" value="ECO:0007669"/>
    <property type="project" value="InterPro"/>
</dbReference>
<evidence type="ECO:0000259" key="7">
    <source>
        <dbReference type="PROSITE" id="PS50004"/>
    </source>
</evidence>
<comment type="caution">
    <text evidence="8">The sequence shown here is derived from an EMBL/GenBank/DDBJ whole genome shotgun (WGS) entry which is preliminary data.</text>
</comment>
<accession>A0A9W7FZT2</accession>
<evidence type="ECO:0000256" key="3">
    <source>
        <dbReference type="ARBA" id="ARBA00022989"/>
    </source>
</evidence>
<keyword evidence="2 6" id="KW-0812">Transmembrane</keyword>